<dbReference type="OrthoDB" id="6157510at2759"/>
<dbReference type="InterPro" id="IPR040350">
    <property type="entry name" value="TMEM272"/>
</dbReference>
<keyword evidence="1" id="KW-0812">Transmembrane</keyword>
<dbReference type="EMBL" id="CAJPVJ010001579">
    <property type="protein sequence ID" value="CAG2164968.1"/>
    <property type="molecule type" value="Genomic_DNA"/>
</dbReference>
<sequence>MSGQLVAESVPNRESKVDVEKVVWIGVLIVTVSIPFLMTLIALVHIDDCPHQPYIPIWILMAGISMSISNIINTADKYSPPKQSSYKRRKRIVGALNLIANCFTIACFVSGGIWVYGQPKPSHTTSSADYCNPTLYGFAFWLLNLSLVFIVLLIITICIGFAVKIIKNSK</sequence>
<feature type="transmembrane region" description="Helical" evidence="1">
    <location>
        <begin position="136"/>
        <end position="163"/>
    </location>
</feature>
<accession>A0A7R9LLZ9</accession>
<feature type="transmembrane region" description="Helical" evidence="1">
    <location>
        <begin position="55"/>
        <end position="72"/>
    </location>
</feature>
<evidence type="ECO:0000313" key="2">
    <source>
        <dbReference type="EMBL" id="CAD7644157.1"/>
    </source>
</evidence>
<protein>
    <submittedName>
        <fullName evidence="2">Uncharacterized protein</fullName>
    </submittedName>
</protein>
<gene>
    <name evidence="2" type="ORF">ONB1V03_LOCUS4515</name>
</gene>
<dbReference type="Proteomes" id="UP000728032">
    <property type="component" value="Unassembled WGS sequence"/>
</dbReference>
<dbReference type="PANTHER" id="PTHR33444">
    <property type="entry name" value="SI:DKEY-19B23.12-RELATED"/>
    <property type="match status" value="1"/>
</dbReference>
<organism evidence="2">
    <name type="scientific">Oppiella nova</name>
    <dbReference type="NCBI Taxonomy" id="334625"/>
    <lineage>
        <taxon>Eukaryota</taxon>
        <taxon>Metazoa</taxon>
        <taxon>Ecdysozoa</taxon>
        <taxon>Arthropoda</taxon>
        <taxon>Chelicerata</taxon>
        <taxon>Arachnida</taxon>
        <taxon>Acari</taxon>
        <taxon>Acariformes</taxon>
        <taxon>Sarcoptiformes</taxon>
        <taxon>Oribatida</taxon>
        <taxon>Brachypylina</taxon>
        <taxon>Oppioidea</taxon>
        <taxon>Oppiidae</taxon>
        <taxon>Oppiella</taxon>
    </lineage>
</organism>
<proteinExistence type="predicted"/>
<keyword evidence="3" id="KW-1185">Reference proteome</keyword>
<evidence type="ECO:0000313" key="3">
    <source>
        <dbReference type="Proteomes" id="UP000728032"/>
    </source>
</evidence>
<evidence type="ECO:0000256" key="1">
    <source>
        <dbReference type="SAM" id="Phobius"/>
    </source>
</evidence>
<dbReference type="PANTHER" id="PTHR33444:SF2">
    <property type="entry name" value="MARVEL DOMAIN-CONTAINING PROTEIN"/>
    <property type="match status" value="1"/>
</dbReference>
<name>A0A7R9LLZ9_9ACAR</name>
<keyword evidence="1" id="KW-1133">Transmembrane helix</keyword>
<dbReference type="EMBL" id="OC916404">
    <property type="protein sequence ID" value="CAD7644157.1"/>
    <property type="molecule type" value="Genomic_DNA"/>
</dbReference>
<feature type="transmembrane region" description="Helical" evidence="1">
    <location>
        <begin position="22"/>
        <end position="43"/>
    </location>
</feature>
<keyword evidence="1" id="KW-0472">Membrane</keyword>
<feature type="transmembrane region" description="Helical" evidence="1">
    <location>
        <begin position="92"/>
        <end position="116"/>
    </location>
</feature>
<reference evidence="2" key="1">
    <citation type="submission" date="2020-11" db="EMBL/GenBank/DDBJ databases">
        <authorList>
            <person name="Tran Van P."/>
        </authorList>
    </citation>
    <scope>NUCLEOTIDE SEQUENCE</scope>
</reference>
<dbReference type="AlphaFoldDB" id="A0A7R9LLZ9"/>